<dbReference type="HOGENOM" id="CLU_033617_0_0_11"/>
<feature type="domain" description="EngC GTPase" evidence="4">
    <location>
        <begin position="173"/>
        <end position="342"/>
    </location>
</feature>
<dbReference type="Pfam" id="PF03193">
    <property type="entry name" value="RsgA_GTPase"/>
    <property type="match status" value="1"/>
</dbReference>
<comment type="subcellular location">
    <subcellularLocation>
        <location evidence="2">Cytoplasm</location>
    </subcellularLocation>
</comment>
<accession>E1QZ52</accession>
<dbReference type="KEGG" id="ols:Olsu_0551"/>
<evidence type="ECO:0000313" key="5">
    <source>
        <dbReference type="EMBL" id="ADK67666.1"/>
    </source>
</evidence>
<dbReference type="Proteomes" id="UP000000333">
    <property type="component" value="Chromosome"/>
</dbReference>
<keyword evidence="2" id="KW-0862">Zinc</keyword>
<evidence type="ECO:0000256" key="3">
    <source>
        <dbReference type="SAM" id="MobiDB-lite"/>
    </source>
</evidence>
<dbReference type="EMBL" id="CP002106">
    <property type="protein sequence ID" value="ADK67666.1"/>
    <property type="molecule type" value="Genomic_DNA"/>
</dbReference>
<comment type="similarity">
    <text evidence="2">Belongs to the TRAFAC class YlqF/YawG GTPase family. RsgA subfamily.</text>
</comment>
<dbReference type="AlphaFoldDB" id="E1QZ52"/>
<dbReference type="RefSeq" id="WP_013251418.1">
    <property type="nucleotide sequence ID" value="NC_014363.1"/>
</dbReference>
<feature type="binding site" evidence="2">
    <location>
        <position position="380"/>
    </location>
    <ligand>
        <name>Zn(2+)</name>
        <dbReference type="ChEBI" id="CHEBI:29105"/>
    </ligand>
</feature>
<keyword evidence="2" id="KW-0342">GTP-binding</keyword>
<dbReference type="InterPro" id="IPR027417">
    <property type="entry name" value="P-loop_NTPase"/>
</dbReference>
<dbReference type="eggNOG" id="COG1162">
    <property type="taxonomic scope" value="Bacteria"/>
</dbReference>
<dbReference type="HAMAP" id="MF_01820">
    <property type="entry name" value="GTPase_RsgA"/>
    <property type="match status" value="1"/>
</dbReference>
<feature type="binding site" evidence="2">
    <location>
        <position position="367"/>
    </location>
    <ligand>
        <name>Zn(2+)</name>
        <dbReference type="ChEBI" id="CHEBI:29105"/>
    </ligand>
</feature>
<organism evidence="5 6">
    <name type="scientific">Olsenella uli (strain ATCC 49627 / DSM 7084 / CCUG 31166 / CIP 109912 / JCM 12494 / LMG 11480 / NCIMB 702895 / VPI D76D-27C)</name>
    <name type="common">Lactobacillus uli</name>
    <dbReference type="NCBI Taxonomy" id="633147"/>
    <lineage>
        <taxon>Bacteria</taxon>
        <taxon>Bacillati</taxon>
        <taxon>Actinomycetota</taxon>
        <taxon>Coriobacteriia</taxon>
        <taxon>Coriobacteriales</taxon>
        <taxon>Atopobiaceae</taxon>
        <taxon>Olsenella</taxon>
    </lineage>
</organism>
<dbReference type="STRING" id="633147.Olsu_0551"/>
<evidence type="ECO:0000259" key="4">
    <source>
        <dbReference type="PROSITE" id="PS50936"/>
    </source>
</evidence>
<dbReference type="GO" id="GO:0003924">
    <property type="term" value="F:GTPase activity"/>
    <property type="evidence" value="ECO:0007669"/>
    <property type="project" value="UniProtKB-UniRule"/>
</dbReference>
<feature type="binding site" evidence="2">
    <location>
        <position position="372"/>
    </location>
    <ligand>
        <name>Zn(2+)</name>
        <dbReference type="ChEBI" id="CHEBI:29105"/>
    </ligand>
</feature>
<feature type="binding site" evidence="2">
    <location>
        <begin position="213"/>
        <end position="216"/>
    </location>
    <ligand>
        <name>GTP</name>
        <dbReference type="ChEBI" id="CHEBI:37565"/>
    </ligand>
</feature>
<dbReference type="GO" id="GO:0005737">
    <property type="term" value="C:cytoplasm"/>
    <property type="evidence" value="ECO:0007669"/>
    <property type="project" value="UniProtKB-SubCell"/>
</dbReference>
<dbReference type="GO" id="GO:0042274">
    <property type="term" value="P:ribosomal small subunit biogenesis"/>
    <property type="evidence" value="ECO:0007669"/>
    <property type="project" value="UniProtKB-UniRule"/>
</dbReference>
<keyword evidence="2" id="KW-0699">rRNA-binding</keyword>
<keyword evidence="6" id="KW-1185">Reference proteome</keyword>
<protein>
    <recommendedName>
        <fullName evidence="2">Small ribosomal subunit biogenesis GTPase RsgA</fullName>
        <ecNumber evidence="2">3.6.1.-</ecNumber>
    </recommendedName>
</protein>
<proteinExistence type="inferred from homology"/>
<keyword evidence="2" id="KW-0547">Nucleotide-binding</keyword>
<evidence type="ECO:0000256" key="1">
    <source>
        <dbReference type="ARBA" id="ARBA00022517"/>
    </source>
</evidence>
<comment type="function">
    <text evidence="2">One of several proteins that assist in the late maturation steps of the functional core of the 30S ribosomal subunit. Helps release RbfA from mature subunits. May play a role in the assembly of ribosomal proteins into the subunit. Circularly permuted GTPase that catalyzes slow GTP hydrolysis, GTPase activity is stimulated by the 30S ribosomal subunit.</text>
</comment>
<comment type="cofactor">
    <cofactor evidence="2">
        <name>Zn(2+)</name>
        <dbReference type="ChEBI" id="CHEBI:29105"/>
    </cofactor>
    <text evidence="2">Binds 1 zinc ion per subunit.</text>
</comment>
<evidence type="ECO:0000313" key="6">
    <source>
        <dbReference type="Proteomes" id="UP000000333"/>
    </source>
</evidence>
<dbReference type="PANTHER" id="PTHR32120:SF10">
    <property type="entry name" value="SMALL RIBOSOMAL SUBUNIT BIOGENESIS GTPASE RSGA"/>
    <property type="match status" value="1"/>
</dbReference>
<sequence>MARRTHRSGTPGATACRTSARRVPAHGGGGVREGGTARKNLAPETLPTLSSLTELPAFDELIATDRQLSAFSRERERLECAEGVPVGEVELGCVVRLDRGFPAVVTAGGLYRAEFAAALSKGGANSRAAVGDWVCARRPAGHDMGIICAILPRESDISRWRGKSRGERQTLAANVDIVLVTQALGAREVSCERAVRSAVVARDCGADIAVVLTKADRTGDDLLAHDISLIRDVIGPGVRIVVTCAGTRGGHDPSGLEATARNCAVGWGSDDLLALVPTGVVGIVLGESGAGKSTLLNALLGRESLETGSVRASDDAGRHTTVARRMVSLPGAGVIVDEPGLRSLPLVGHERGLALVFPELASAAGDCRFRDCTHTHEPGCAVRRLIGDGLVPSARADAYLSLAAEMRLSARSLDPDVTL</sequence>
<dbReference type="GO" id="GO:0005525">
    <property type="term" value="F:GTP binding"/>
    <property type="evidence" value="ECO:0007669"/>
    <property type="project" value="UniProtKB-UniRule"/>
</dbReference>
<keyword evidence="2" id="KW-0479">Metal-binding</keyword>
<feature type="binding site" evidence="2">
    <location>
        <position position="374"/>
    </location>
    <ligand>
        <name>Zn(2+)</name>
        <dbReference type="ChEBI" id="CHEBI:29105"/>
    </ligand>
</feature>
<dbReference type="PROSITE" id="PS50936">
    <property type="entry name" value="ENGC_GTPASE"/>
    <property type="match status" value="1"/>
</dbReference>
<comment type="subunit">
    <text evidence="2">Monomer. Associates with 30S ribosomal subunit, binds 16S rRNA.</text>
</comment>
<dbReference type="GeneID" id="78511987"/>
<dbReference type="Gene3D" id="3.40.50.300">
    <property type="entry name" value="P-loop containing nucleotide triphosphate hydrolases"/>
    <property type="match status" value="1"/>
</dbReference>
<dbReference type="SUPFAM" id="SSF52540">
    <property type="entry name" value="P-loop containing nucleoside triphosphate hydrolases"/>
    <property type="match status" value="1"/>
</dbReference>
<dbReference type="OrthoDB" id="9809485at2"/>
<name>E1QZ52_OLSUV</name>
<dbReference type="GO" id="GO:0046872">
    <property type="term" value="F:metal ion binding"/>
    <property type="evidence" value="ECO:0007669"/>
    <property type="project" value="UniProtKB-KW"/>
</dbReference>
<dbReference type="CDD" id="cd01854">
    <property type="entry name" value="YjeQ_EngC"/>
    <property type="match status" value="1"/>
</dbReference>
<dbReference type="Gene3D" id="1.10.40.50">
    <property type="entry name" value="Probable gtpase engc, domain 3"/>
    <property type="match status" value="1"/>
</dbReference>
<dbReference type="PANTHER" id="PTHR32120">
    <property type="entry name" value="SMALL RIBOSOMAL SUBUNIT BIOGENESIS GTPASE RSGA"/>
    <property type="match status" value="1"/>
</dbReference>
<dbReference type="InterPro" id="IPR010914">
    <property type="entry name" value="RsgA_GTPase_dom"/>
</dbReference>
<dbReference type="InterPro" id="IPR004881">
    <property type="entry name" value="Ribosome_biogen_GTPase_RsgA"/>
</dbReference>
<reference evidence="5 6" key="1">
    <citation type="journal article" date="2010" name="Stand. Genomic Sci.">
        <title>Complete genome sequence of Olsenella uli type strain (VPI D76D-27C).</title>
        <authorList>
            <person name="Goker M."/>
            <person name="Held B."/>
            <person name="Lucas S."/>
            <person name="Nolan M."/>
            <person name="Yasawong M."/>
            <person name="Glavina Del Rio T."/>
            <person name="Tice H."/>
            <person name="Cheng J.F."/>
            <person name="Bruce D."/>
            <person name="Detter J.C."/>
            <person name="Tapia R."/>
            <person name="Han C."/>
            <person name="Goodwin L."/>
            <person name="Pitluck S."/>
            <person name="Liolios K."/>
            <person name="Ivanova N."/>
            <person name="Mavromatis K."/>
            <person name="Mikhailova N."/>
            <person name="Pati A."/>
            <person name="Chen A."/>
            <person name="Palaniappan K."/>
            <person name="Land M."/>
            <person name="Hauser L."/>
            <person name="Chang Y.J."/>
            <person name="Jeffries C.D."/>
            <person name="Rohde M."/>
            <person name="Sikorski J."/>
            <person name="Pukall R."/>
            <person name="Woyke T."/>
            <person name="Bristow J."/>
            <person name="Eisen J.A."/>
            <person name="Markowitz V."/>
            <person name="Hugenholtz P."/>
            <person name="Kyrpides N.C."/>
            <person name="Klenk H.P."/>
            <person name="Lapidus A."/>
        </authorList>
    </citation>
    <scope>NUCLEOTIDE SEQUENCE [LARGE SCALE GENOMIC DNA]</scope>
    <source>
        <strain evidence="6">ATCC 49627 / DSM 7084 / CIP 109912 / JCM 12494 / NCIMB 702895 / VPI D76D-27C</strain>
    </source>
</reference>
<dbReference type="GO" id="GO:0019843">
    <property type="term" value="F:rRNA binding"/>
    <property type="evidence" value="ECO:0007669"/>
    <property type="project" value="UniProtKB-KW"/>
</dbReference>
<gene>
    <name evidence="2" type="primary">rsgA</name>
    <name evidence="5" type="ordered locus">Olsu_0551</name>
</gene>
<dbReference type="EC" id="3.6.1.-" evidence="2"/>
<keyword evidence="2" id="KW-0963">Cytoplasm</keyword>
<feature type="binding site" evidence="2">
    <location>
        <begin position="286"/>
        <end position="294"/>
    </location>
    <ligand>
        <name>GTP</name>
        <dbReference type="ChEBI" id="CHEBI:37565"/>
    </ligand>
</feature>
<feature type="region of interest" description="Disordered" evidence="3">
    <location>
        <begin position="1"/>
        <end position="42"/>
    </location>
</feature>
<keyword evidence="1 2" id="KW-0690">Ribosome biogenesis</keyword>
<keyword evidence="2" id="KW-0378">Hydrolase</keyword>
<evidence type="ECO:0000256" key="2">
    <source>
        <dbReference type="HAMAP-Rule" id="MF_01820"/>
    </source>
</evidence>
<keyword evidence="2" id="KW-0694">RNA-binding</keyword>